<dbReference type="InterPro" id="IPR017452">
    <property type="entry name" value="GPCR_Rhodpsn_7TM"/>
</dbReference>
<reference evidence="15" key="2">
    <citation type="submission" date="2025-08" db="UniProtKB">
        <authorList>
            <consortium name="RefSeq"/>
        </authorList>
    </citation>
    <scope>IDENTIFICATION</scope>
    <source>
        <tissue evidence="15">Tongue muscle</tissue>
    </source>
</reference>
<feature type="transmembrane region" description="Helical" evidence="12">
    <location>
        <begin position="135"/>
        <end position="159"/>
    </location>
</feature>
<dbReference type="PROSITE" id="PS00237">
    <property type="entry name" value="G_PROTEIN_RECEP_F1_1"/>
    <property type="match status" value="1"/>
</dbReference>
<evidence type="ECO:0000256" key="8">
    <source>
        <dbReference type="ARBA" id="ARBA00023136"/>
    </source>
</evidence>
<evidence type="ECO:0000256" key="7">
    <source>
        <dbReference type="ARBA" id="ARBA00023040"/>
    </source>
</evidence>
<evidence type="ECO:0000313" key="15">
    <source>
        <dbReference type="RefSeq" id="XP_070311322.1"/>
    </source>
</evidence>
<comment type="function">
    <text evidence="1">Putative odorant or sperm cell receptor.</text>
</comment>
<dbReference type="PANTHER" id="PTHR26452">
    <property type="entry name" value="OLFACTORY RECEPTOR"/>
    <property type="match status" value="1"/>
</dbReference>
<feature type="transmembrane region" description="Helical" evidence="12">
    <location>
        <begin position="32"/>
        <end position="53"/>
    </location>
</feature>
<feature type="transmembrane region" description="Helical" evidence="12">
    <location>
        <begin position="278"/>
        <end position="297"/>
    </location>
</feature>
<evidence type="ECO:0000256" key="3">
    <source>
        <dbReference type="ARBA" id="ARBA00022475"/>
    </source>
</evidence>
<proteinExistence type="inferred from homology"/>
<dbReference type="RefSeq" id="XP_070311322.1">
    <property type="nucleotide sequence ID" value="XM_070455221.1"/>
</dbReference>
<keyword evidence="7 11" id="KW-0297">G-protein coupled receptor</keyword>
<dbReference type="SUPFAM" id="SSF81321">
    <property type="entry name" value="Family A G protein-coupled receptor-like"/>
    <property type="match status" value="1"/>
</dbReference>
<dbReference type="PROSITE" id="PS50262">
    <property type="entry name" value="G_PROTEIN_RECEP_F1_2"/>
    <property type="match status" value="1"/>
</dbReference>
<keyword evidence="4 11" id="KW-0812">Transmembrane</keyword>
<gene>
    <name evidence="15" type="primary">LOC110144060</name>
</gene>
<dbReference type="Proteomes" id="UP001652640">
    <property type="component" value="Chromosome 25"/>
</dbReference>
<evidence type="ECO:0000256" key="5">
    <source>
        <dbReference type="ARBA" id="ARBA00022725"/>
    </source>
</evidence>
<name>A0ABM4H6Y2_ODOVR</name>
<evidence type="ECO:0000256" key="10">
    <source>
        <dbReference type="ARBA" id="ARBA00023224"/>
    </source>
</evidence>
<comment type="subcellular location">
    <subcellularLocation>
        <location evidence="2 12">Cell membrane</location>
        <topology evidence="2 12">Multi-pass membrane protein</topology>
    </subcellularLocation>
</comment>
<keyword evidence="9 11" id="KW-0675">Receptor</keyword>
<dbReference type="GeneID" id="110144060"/>
<keyword evidence="5 12" id="KW-0552">Olfaction</keyword>
<dbReference type="InterPro" id="IPR000276">
    <property type="entry name" value="GPCR_Rhodpsn"/>
</dbReference>
<dbReference type="Pfam" id="PF13853">
    <property type="entry name" value="7tm_4"/>
    <property type="match status" value="1"/>
</dbReference>
<keyword evidence="8 12" id="KW-0472">Membrane</keyword>
<keyword evidence="12" id="KW-0716">Sensory transduction</keyword>
<dbReference type="Gene3D" id="1.20.1070.10">
    <property type="entry name" value="Rhodopsin 7-helix transmembrane proteins"/>
    <property type="match status" value="1"/>
</dbReference>
<accession>A0ABM4H6Y2</accession>
<evidence type="ECO:0000256" key="6">
    <source>
        <dbReference type="ARBA" id="ARBA00022989"/>
    </source>
</evidence>
<dbReference type="InterPro" id="IPR050516">
    <property type="entry name" value="Olfactory_GPCR"/>
</dbReference>
<keyword evidence="10 11" id="KW-0807">Transducer</keyword>
<feature type="transmembrane region" description="Helical" evidence="12">
    <location>
        <begin position="242"/>
        <end position="266"/>
    </location>
</feature>
<keyword evidence="3 12" id="KW-1003">Cell membrane</keyword>
<evidence type="ECO:0000256" key="9">
    <source>
        <dbReference type="ARBA" id="ARBA00023170"/>
    </source>
</evidence>
<evidence type="ECO:0000313" key="14">
    <source>
        <dbReference type="Proteomes" id="UP001652640"/>
    </source>
</evidence>
<reference evidence="14" key="1">
    <citation type="journal article" date="2022" name="J. Hered.">
        <title>A De Novo Chromosome-Level Genome Assembly of the White-Tailed Deer, Odocoileus Virginianus.</title>
        <authorList>
            <person name="London E.W."/>
            <person name="Roca A.L."/>
            <person name="Novakofski J.E."/>
            <person name="Mateus-Pinilla N.E."/>
        </authorList>
    </citation>
    <scope>NUCLEOTIDE SEQUENCE [LARGE SCALE GENOMIC DNA]</scope>
</reference>
<sequence>MSTLEMEQSDSTLVTGFVLTGLTDLPGLQVPLFLVFLVIYLTTMVGNLGLIFLIWKDPHLHTPMYSFLGSLAFADACSSSSVTPKMLMNFLSVNHTISLVECISQFYIFASSANTECFLLVVMAYDRYVAICNPLLYPVVMYNIFCIQLIGVSYIIGFLHPMMHVGLLFRLTFCKSNVIHYFYCEILQLFNISCTDPRVNMLLIFVFSVFIQSFTFMSIIISYTHVLFAILKKKSEKGRNKAFSTCSAHLLSVSLFYGTLFFMYVRPGSRSAENQDKLYSLFYTIIIPLLNPFIYSLRNKEVIGALKRIINK</sequence>
<evidence type="ECO:0000256" key="12">
    <source>
        <dbReference type="RuleBase" id="RU363047"/>
    </source>
</evidence>
<dbReference type="InterPro" id="IPR000725">
    <property type="entry name" value="Olfact_rcpt"/>
</dbReference>
<evidence type="ECO:0000256" key="2">
    <source>
        <dbReference type="ARBA" id="ARBA00004651"/>
    </source>
</evidence>
<feature type="domain" description="G-protein coupled receptors family 1 profile" evidence="13">
    <location>
        <begin position="46"/>
        <end position="295"/>
    </location>
</feature>
<evidence type="ECO:0000259" key="13">
    <source>
        <dbReference type="PROSITE" id="PS50262"/>
    </source>
</evidence>
<dbReference type="PRINTS" id="PR00245">
    <property type="entry name" value="OLFACTORYR"/>
</dbReference>
<comment type="similarity">
    <text evidence="11">Belongs to the G-protein coupled receptor 1 family.</text>
</comment>
<organism evidence="14 15">
    <name type="scientific">Odocoileus virginianus</name>
    <name type="common">White-tailed deer</name>
    <dbReference type="NCBI Taxonomy" id="9874"/>
    <lineage>
        <taxon>Eukaryota</taxon>
        <taxon>Metazoa</taxon>
        <taxon>Chordata</taxon>
        <taxon>Craniata</taxon>
        <taxon>Vertebrata</taxon>
        <taxon>Euteleostomi</taxon>
        <taxon>Mammalia</taxon>
        <taxon>Eutheria</taxon>
        <taxon>Laurasiatheria</taxon>
        <taxon>Artiodactyla</taxon>
        <taxon>Ruminantia</taxon>
        <taxon>Pecora</taxon>
        <taxon>Cervidae</taxon>
        <taxon>Odocoileinae</taxon>
        <taxon>Odocoileus</taxon>
    </lineage>
</organism>
<dbReference type="PRINTS" id="PR00237">
    <property type="entry name" value="GPCRRHODOPSN"/>
</dbReference>
<evidence type="ECO:0000256" key="4">
    <source>
        <dbReference type="ARBA" id="ARBA00022692"/>
    </source>
</evidence>
<evidence type="ECO:0000256" key="11">
    <source>
        <dbReference type="RuleBase" id="RU000688"/>
    </source>
</evidence>
<evidence type="ECO:0000256" key="1">
    <source>
        <dbReference type="ARBA" id="ARBA00003929"/>
    </source>
</evidence>
<keyword evidence="14" id="KW-1185">Reference proteome</keyword>
<feature type="transmembrane region" description="Helical" evidence="12">
    <location>
        <begin position="202"/>
        <end position="230"/>
    </location>
</feature>
<protein>
    <recommendedName>
        <fullName evidence="12">Olfactory receptor</fullName>
    </recommendedName>
</protein>
<keyword evidence="6 12" id="KW-1133">Transmembrane helix</keyword>